<name>A0ABQ4E8G0_9ACTN</name>
<gene>
    <name evidence="1" type="ORF">Pen02_59520</name>
</gene>
<reference evidence="1 2" key="1">
    <citation type="submission" date="2021-01" db="EMBL/GenBank/DDBJ databases">
        <title>Whole genome shotgun sequence of Plantactinospora endophytica NBRC 110450.</title>
        <authorList>
            <person name="Komaki H."/>
            <person name="Tamura T."/>
        </authorList>
    </citation>
    <scope>NUCLEOTIDE SEQUENCE [LARGE SCALE GENOMIC DNA]</scope>
    <source>
        <strain evidence="1 2">NBRC 110450</strain>
    </source>
</reference>
<evidence type="ECO:0008006" key="3">
    <source>
        <dbReference type="Google" id="ProtNLM"/>
    </source>
</evidence>
<accession>A0ABQ4E8G0</accession>
<comment type="caution">
    <text evidence="1">The sequence shown here is derived from an EMBL/GenBank/DDBJ whole genome shotgun (WGS) entry which is preliminary data.</text>
</comment>
<dbReference type="InterPro" id="IPR022536">
    <property type="entry name" value="EspC"/>
</dbReference>
<dbReference type="Pfam" id="PF10824">
    <property type="entry name" value="T7SS_ESX_EspC"/>
    <property type="match status" value="1"/>
</dbReference>
<evidence type="ECO:0000313" key="2">
    <source>
        <dbReference type="Proteomes" id="UP000646749"/>
    </source>
</evidence>
<proteinExistence type="predicted"/>
<dbReference type="EMBL" id="BONW01000032">
    <property type="protein sequence ID" value="GIG91016.1"/>
    <property type="molecule type" value="Genomic_DNA"/>
</dbReference>
<protein>
    <recommendedName>
        <fullName evidence="3">ESX-1 secretion-associated protein</fullName>
    </recommendedName>
</protein>
<evidence type="ECO:0000313" key="1">
    <source>
        <dbReference type="EMBL" id="GIG91016.1"/>
    </source>
</evidence>
<dbReference type="RefSeq" id="WP_203869409.1">
    <property type="nucleotide sequence ID" value="NZ_BONW01000032.1"/>
</dbReference>
<sequence length="111" mass="12012">MTFKVDPAALLGYSAQVDRAKEDAVECRKYFAGNAGDIAFSEGGVINPLYYQHAGVQEKVNGMLNHLIDVLEKSKAELVAAAQHYRATDQTAAANLDASYPTVPRPSARKD</sequence>
<keyword evidence="2" id="KW-1185">Reference proteome</keyword>
<organism evidence="1 2">
    <name type="scientific">Plantactinospora endophytica</name>
    <dbReference type="NCBI Taxonomy" id="673535"/>
    <lineage>
        <taxon>Bacteria</taxon>
        <taxon>Bacillati</taxon>
        <taxon>Actinomycetota</taxon>
        <taxon>Actinomycetes</taxon>
        <taxon>Micromonosporales</taxon>
        <taxon>Micromonosporaceae</taxon>
        <taxon>Plantactinospora</taxon>
    </lineage>
</organism>
<dbReference type="Proteomes" id="UP000646749">
    <property type="component" value="Unassembled WGS sequence"/>
</dbReference>